<sequence length="129" mass="13851">MEIALEKVCDLIVHARAYDVKEGPTDPDSGSNETDDRNFGSLAEGGTDRGEEEMRLVIEGLDVDEQASLIALVFVGRGDMEPAEWPDAFRLAHERLAAGSLKPSDYLMGIPNLGDLLDEGLAGLGMSCT</sequence>
<evidence type="ECO:0000256" key="1">
    <source>
        <dbReference type="SAM" id="MobiDB-lite"/>
    </source>
</evidence>
<accession>A0A917Q6R3</accession>
<dbReference type="Proteomes" id="UP000600449">
    <property type="component" value="Unassembled WGS sequence"/>
</dbReference>
<name>A0A917Q6R3_9HYPH</name>
<evidence type="ECO:0008006" key="4">
    <source>
        <dbReference type="Google" id="ProtNLM"/>
    </source>
</evidence>
<dbReference type="AlphaFoldDB" id="A0A917Q6R3"/>
<feature type="region of interest" description="Disordered" evidence="1">
    <location>
        <begin position="20"/>
        <end position="51"/>
    </location>
</feature>
<evidence type="ECO:0000313" key="3">
    <source>
        <dbReference type="Proteomes" id="UP000600449"/>
    </source>
</evidence>
<keyword evidence="3" id="KW-1185">Reference proteome</keyword>
<dbReference type="InterPro" id="IPR022254">
    <property type="entry name" value="DUF3775"/>
</dbReference>
<evidence type="ECO:0000313" key="2">
    <source>
        <dbReference type="EMBL" id="GGK31063.1"/>
    </source>
</evidence>
<proteinExistence type="predicted"/>
<dbReference type="RefSeq" id="WP_188911663.1">
    <property type="nucleotide sequence ID" value="NZ_BMMF01000004.1"/>
</dbReference>
<reference evidence="2 3" key="1">
    <citation type="journal article" date="2014" name="Int. J. Syst. Evol. Microbiol.">
        <title>Complete genome sequence of Corynebacterium casei LMG S-19264T (=DSM 44701T), isolated from a smear-ripened cheese.</title>
        <authorList>
            <consortium name="US DOE Joint Genome Institute (JGI-PGF)"/>
            <person name="Walter F."/>
            <person name="Albersmeier A."/>
            <person name="Kalinowski J."/>
            <person name="Ruckert C."/>
        </authorList>
    </citation>
    <scope>NUCLEOTIDE SEQUENCE [LARGE SCALE GENOMIC DNA]</scope>
    <source>
        <strain evidence="2 3">CGMCC 1.9161</strain>
    </source>
</reference>
<gene>
    <name evidence="2" type="ORF">GCM10011322_17090</name>
</gene>
<organism evidence="2 3">
    <name type="scientific">Salinarimonas ramus</name>
    <dbReference type="NCBI Taxonomy" id="690164"/>
    <lineage>
        <taxon>Bacteria</taxon>
        <taxon>Pseudomonadati</taxon>
        <taxon>Pseudomonadota</taxon>
        <taxon>Alphaproteobacteria</taxon>
        <taxon>Hyphomicrobiales</taxon>
        <taxon>Salinarimonadaceae</taxon>
        <taxon>Salinarimonas</taxon>
    </lineage>
</organism>
<protein>
    <recommendedName>
        <fullName evidence="4">DUF3775 domain-containing protein</fullName>
    </recommendedName>
</protein>
<dbReference type="EMBL" id="BMMF01000004">
    <property type="protein sequence ID" value="GGK31063.1"/>
    <property type="molecule type" value="Genomic_DNA"/>
</dbReference>
<comment type="caution">
    <text evidence="2">The sequence shown here is derived from an EMBL/GenBank/DDBJ whole genome shotgun (WGS) entry which is preliminary data.</text>
</comment>
<dbReference type="Pfam" id="PF12616">
    <property type="entry name" value="DUF3775"/>
    <property type="match status" value="1"/>
</dbReference>